<dbReference type="InterPro" id="IPR002104">
    <property type="entry name" value="Integrase_catalytic"/>
</dbReference>
<proteinExistence type="inferred from homology"/>
<keyword evidence="2" id="KW-0229">DNA integration</keyword>
<evidence type="ECO:0000256" key="3">
    <source>
        <dbReference type="ARBA" id="ARBA00023125"/>
    </source>
</evidence>
<dbReference type="InterPro" id="IPR004107">
    <property type="entry name" value="Integrase_SAM-like_N"/>
</dbReference>
<evidence type="ECO:0000256" key="5">
    <source>
        <dbReference type="PROSITE-ProRule" id="PRU01248"/>
    </source>
</evidence>
<keyword evidence="4" id="KW-0233">DNA recombination</keyword>
<dbReference type="Gene3D" id="1.10.443.10">
    <property type="entry name" value="Intergrase catalytic core"/>
    <property type="match status" value="1"/>
</dbReference>
<comment type="caution">
    <text evidence="8">The sequence shown here is derived from an EMBL/GenBank/DDBJ whole genome shotgun (WGS) entry which is preliminary data.</text>
</comment>
<dbReference type="InterPro" id="IPR011010">
    <property type="entry name" value="DNA_brk_join_enz"/>
</dbReference>
<feature type="domain" description="Core-binding (CB)" evidence="7">
    <location>
        <begin position="59"/>
        <end position="140"/>
    </location>
</feature>
<dbReference type="InterPro" id="IPR010998">
    <property type="entry name" value="Integrase_recombinase_N"/>
</dbReference>
<dbReference type="AlphaFoldDB" id="A0A0R2A8D2"/>
<reference evidence="8 9" key="1">
    <citation type="journal article" date="2015" name="Genome Announc.">
        <title>Expanding the biotechnology potential of lactobacilli through comparative genomics of 213 strains and associated genera.</title>
        <authorList>
            <person name="Sun Z."/>
            <person name="Harris H.M."/>
            <person name="McCann A."/>
            <person name="Guo C."/>
            <person name="Argimon S."/>
            <person name="Zhang W."/>
            <person name="Yang X."/>
            <person name="Jeffery I.B."/>
            <person name="Cooney J.C."/>
            <person name="Kagawa T.F."/>
            <person name="Liu W."/>
            <person name="Song Y."/>
            <person name="Salvetti E."/>
            <person name="Wrobel A."/>
            <person name="Rasinkangas P."/>
            <person name="Parkhill J."/>
            <person name="Rea M.C."/>
            <person name="O'Sullivan O."/>
            <person name="Ritari J."/>
            <person name="Douillard F.P."/>
            <person name="Paul Ross R."/>
            <person name="Yang R."/>
            <person name="Briner A.E."/>
            <person name="Felis G.E."/>
            <person name="de Vos W.M."/>
            <person name="Barrangou R."/>
            <person name="Klaenhammer T.R."/>
            <person name="Caufield P.W."/>
            <person name="Cui Y."/>
            <person name="Zhang H."/>
            <person name="O'Toole P.W."/>
        </authorList>
    </citation>
    <scope>NUCLEOTIDE SEQUENCE [LARGE SCALE GENOMIC DNA]</scope>
    <source>
        <strain evidence="8 9">DSM 20509</strain>
    </source>
</reference>
<dbReference type="InterPro" id="IPR050090">
    <property type="entry name" value="Tyrosine_recombinase_XerCD"/>
</dbReference>
<keyword evidence="9" id="KW-1185">Reference proteome</keyword>
<dbReference type="SUPFAM" id="SSF56349">
    <property type="entry name" value="DNA breaking-rejoining enzymes"/>
    <property type="match status" value="1"/>
</dbReference>
<protein>
    <submittedName>
        <fullName evidence="8">Bacteriophage integrase</fullName>
    </submittedName>
</protein>
<dbReference type="GO" id="GO:0006310">
    <property type="term" value="P:DNA recombination"/>
    <property type="evidence" value="ECO:0007669"/>
    <property type="project" value="UniProtKB-KW"/>
</dbReference>
<dbReference type="PANTHER" id="PTHR30349:SF64">
    <property type="entry name" value="PROPHAGE INTEGRASE INTD-RELATED"/>
    <property type="match status" value="1"/>
</dbReference>
<evidence type="ECO:0000256" key="1">
    <source>
        <dbReference type="ARBA" id="ARBA00008857"/>
    </source>
</evidence>
<comment type="similarity">
    <text evidence="1">Belongs to the 'phage' integrase family.</text>
</comment>
<dbReference type="RefSeq" id="WP_056977378.1">
    <property type="nucleotide sequence ID" value="NZ_AYYP01000063.1"/>
</dbReference>
<feature type="domain" description="Tyr recombinase" evidence="6">
    <location>
        <begin position="163"/>
        <end position="353"/>
    </location>
</feature>
<evidence type="ECO:0000313" key="9">
    <source>
        <dbReference type="Proteomes" id="UP000051008"/>
    </source>
</evidence>
<dbReference type="CDD" id="cd01189">
    <property type="entry name" value="INT_ICEBs1_C_like"/>
    <property type="match status" value="1"/>
</dbReference>
<name>A0A0R2A8D2_9LACO</name>
<evidence type="ECO:0000313" key="8">
    <source>
        <dbReference type="EMBL" id="KRM63367.1"/>
    </source>
</evidence>
<dbReference type="Gene3D" id="1.10.150.130">
    <property type="match status" value="1"/>
</dbReference>
<evidence type="ECO:0000259" key="6">
    <source>
        <dbReference type="PROSITE" id="PS51898"/>
    </source>
</evidence>
<dbReference type="InterPro" id="IPR013762">
    <property type="entry name" value="Integrase-like_cat_sf"/>
</dbReference>
<dbReference type="PANTHER" id="PTHR30349">
    <property type="entry name" value="PHAGE INTEGRASE-RELATED"/>
    <property type="match status" value="1"/>
</dbReference>
<organism evidence="8 9">
    <name type="scientific">Ligilactobacillus agilis DSM 20509</name>
    <dbReference type="NCBI Taxonomy" id="1423718"/>
    <lineage>
        <taxon>Bacteria</taxon>
        <taxon>Bacillati</taxon>
        <taxon>Bacillota</taxon>
        <taxon>Bacilli</taxon>
        <taxon>Lactobacillales</taxon>
        <taxon>Lactobacillaceae</taxon>
        <taxon>Ligilactobacillus</taxon>
    </lineage>
</organism>
<dbReference type="Pfam" id="PF14659">
    <property type="entry name" value="Phage_int_SAM_3"/>
    <property type="match status" value="1"/>
</dbReference>
<dbReference type="PROSITE" id="PS51898">
    <property type="entry name" value="TYR_RECOMBINASE"/>
    <property type="match status" value="1"/>
</dbReference>
<dbReference type="InterPro" id="IPR028259">
    <property type="entry name" value="AP2-like_int_N"/>
</dbReference>
<evidence type="ECO:0000256" key="2">
    <source>
        <dbReference type="ARBA" id="ARBA00022908"/>
    </source>
</evidence>
<dbReference type="GO" id="GO:0015074">
    <property type="term" value="P:DNA integration"/>
    <property type="evidence" value="ECO:0007669"/>
    <property type="project" value="UniProtKB-KW"/>
</dbReference>
<evidence type="ECO:0000259" key="7">
    <source>
        <dbReference type="PROSITE" id="PS51900"/>
    </source>
</evidence>
<dbReference type="EMBL" id="AYYP01000063">
    <property type="protein sequence ID" value="KRM63367.1"/>
    <property type="molecule type" value="Genomic_DNA"/>
</dbReference>
<sequence>MASITKLNGKWRVRVSWYDDQGQRHFKTKAGFSTKIEANQWARAIEVQKNDGSISDKNISLADYYKEWFQTYKENKVSDVTANRYKIIYRELVKHFGNTKLEKITRRRYQLFINEFGSTHAPDTVKKTNSIIRACVKSAIIDNLISKDFTQNIELIWNEDKMRKVDYLNVSELQRLTQYIRDHLDPRYTSYYMIYTAIMTGARLQEIAGLTWDDINLNFKTIDINKAWDFHNKKFSPTKNKSSVRIIRINSDLVEVLKQLKVNHNRMVFANSLDKIPTSNGCNKSLRYALKQLNINKPSYHFHALRHSHVALLLYKNIDIFAISKRLGHADLNTTTRVYAYLIDELKQRSDQDIENVLNDLSYENNTTHYKANVE</sequence>
<dbReference type="Pfam" id="PF00589">
    <property type="entry name" value="Phage_integrase"/>
    <property type="match status" value="1"/>
</dbReference>
<dbReference type="Pfam" id="PF14657">
    <property type="entry name" value="Arm-DNA-bind_4"/>
    <property type="match status" value="1"/>
</dbReference>
<gene>
    <name evidence="8" type="ORF">FC14_GL000654</name>
</gene>
<dbReference type="Proteomes" id="UP000051008">
    <property type="component" value="Unassembled WGS sequence"/>
</dbReference>
<evidence type="ECO:0000256" key="4">
    <source>
        <dbReference type="ARBA" id="ARBA00023172"/>
    </source>
</evidence>
<dbReference type="PATRIC" id="fig|1423718.3.peg.681"/>
<dbReference type="PROSITE" id="PS51900">
    <property type="entry name" value="CB"/>
    <property type="match status" value="1"/>
</dbReference>
<dbReference type="OrthoDB" id="9803188at2"/>
<accession>A0A0R2A8D2</accession>
<keyword evidence="3 5" id="KW-0238">DNA-binding</keyword>
<dbReference type="InterPro" id="IPR044068">
    <property type="entry name" value="CB"/>
</dbReference>
<dbReference type="GO" id="GO:0003677">
    <property type="term" value="F:DNA binding"/>
    <property type="evidence" value="ECO:0007669"/>
    <property type="project" value="UniProtKB-UniRule"/>
</dbReference>